<feature type="transmembrane region" description="Helical" evidence="1">
    <location>
        <begin position="29"/>
        <end position="46"/>
    </location>
</feature>
<dbReference type="AlphaFoldDB" id="A0A1G9P0L4"/>
<keyword evidence="3" id="KW-1185">Reference proteome</keyword>
<gene>
    <name evidence="2" type="ORF">SAMN04488692_11180</name>
</gene>
<name>A0A1G9P0L4_9FIRM</name>
<accession>A0A1G9P0L4</accession>
<feature type="transmembrane region" description="Helical" evidence="1">
    <location>
        <begin position="154"/>
        <end position="174"/>
    </location>
</feature>
<dbReference type="STRING" id="321763.SAMN04488692_11180"/>
<proteinExistence type="predicted"/>
<organism evidence="2 3">
    <name type="scientific">Halarsenatibacter silvermanii</name>
    <dbReference type="NCBI Taxonomy" id="321763"/>
    <lineage>
        <taxon>Bacteria</taxon>
        <taxon>Bacillati</taxon>
        <taxon>Bacillota</taxon>
        <taxon>Clostridia</taxon>
        <taxon>Halanaerobiales</taxon>
        <taxon>Halarsenatibacteraceae</taxon>
        <taxon>Halarsenatibacter</taxon>
    </lineage>
</organism>
<feature type="transmembrane region" description="Helical" evidence="1">
    <location>
        <begin position="58"/>
        <end position="79"/>
    </location>
</feature>
<evidence type="ECO:0008006" key="4">
    <source>
        <dbReference type="Google" id="ProtNLM"/>
    </source>
</evidence>
<keyword evidence="1" id="KW-1133">Transmembrane helix</keyword>
<feature type="transmembrane region" description="Helical" evidence="1">
    <location>
        <begin position="118"/>
        <end position="142"/>
    </location>
</feature>
<evidence type="ECO:0000313" key="3">
    <source>
        <dbReference type="Proteomes" id="UP000199476"/>
    </source>
</evidence>
<keyword evidence="1" id="KW-0812">Transmembrane</keyword>
<reference evidence="2 3" key="1">
    <citation type="submission" date="2016-10" db="EMBL/GenBank/DDBJ databases">
        <authorList>
            <person name="de Groot N.N."/>
        </authorList>
    </citation>
    <scope>NUCLEOTIDE SEQUENCE [LARGE SCALE GENOMIC DNA]</scope>
    <source>
        <strain evidence="2 3">SLAS-1</strain>
    </source>
</reference>
<dbReference type="EMBL" id="FNGO01000011">
    <property type="protein sequence ID" value="SDL92141.1"/>
    <property type="molecule type" value="Genomic_DNA"/>
</dbReference>
<keyword evidence="1" id="KW-0472">Membrane</keyword>
<feature type="transmembrane region" description="Helical" evidence="1">
    <location>
        <begin position="85"/>
        <end position="106"/>
    </location>
</feature>
<protein>
    <recommendedName>
        <fullName evidence="4">Electron transport complex protein RnfE</fullName>
    </recommendedName>
</protein>
<feature type="transmembrane region" description="Helical" evidence="1">
    <location>
        <begin position="7"/>
        <end position="23"/>
    </location>
</feature>
<evidence type="ECO:0000313" key="2">
    <source>
        <dbReference type="EMBL" id="SDL92141.1"/>
    </source>
</evidence>
<dbReference type="Proteomes" id="UP000199476">
    <property type="component" value="Unassembled WGS sequence"/>
</dbReference>
<evidence type="ECO:0000256" key="1">
    <source>
        <dbReference type="SAM" id="Phobius"/>
    </source>
</evidence>
<sequence length="197" mass="21832">MDRFNNMFEQVLILGILILLGGSRNLQTAVYLAASLIIISLILRGFSSLLNRDKLAGAHWVLFLALGISLSYSAYLISAVMYPEIYQYSGMYILLIGVTPLTYYGCKTEVSMGGLWKRLNIFFISIVLVSFFRELLGFGSVLGRSFFEVGFAPLGSFEGTPGAFIILGTLWLIVRKLLSVNIISDTIFELEEGAQSE</sequence>
<dbReference type="RefSeq" id="WP_089760307.1">
    <property type="nucleotide sequence ID" value="NZ_FNGO01000011.1"/>
</dbReference>